<dbReference type="EMBL" id="CAOQHR010000008">
    <property type="protein sequence ID" value="CAI6338819.1"/>
    <property type="molecule type" value="Genomic_DNA"/>
</dbReference>
<name>A0A9W4UP10_9PLEO</name>
<dbReference type="AlphaFoldDB" id="A0A9W4UP10"/>
<dbReference type="Proteomes" id="UP001152607">
    <property type="component" value="Unassembled WGS sequence"/>
</dbReference>
<dbReference type="Pfam" id="PF01636">
    <property type="entry name" value="APH"/>
    <property type="match status" value="1"/>
</dbReference>
<evidence type="ECO:0000259" key="1">
    <source>
        <dbReference type="Pfam" id="PF01636"/>
    </source>
</evidence>
<feature type="domain" description="Aminoglycoside phosphotransferase" evidence="1">
    <location>
        <begin position="85"/>
        <end position="180"/>
    </location>
</feature>
<dbReference type="PANTHER" id="PTHR21310">
    <property type="entry name" value="AMINOGLYCOSIDE PHOSPHOTRANSFERASE-RELATED-RELATED"/>
    <property type="match status" value="1"/>
</dbReference>
<protein>
    <recommendedName>
        <fullName evidence="1">Aminoglycoside phosphotransferase domain-containing protein</fullName>
    </recommendedName>
</protein>
<keyword evidence="3" id="KW-1185">Reference proteome</keyword>
<dbReference type="InterPro" id="IPR011009">
    <property type="entry name" value="Kinase-like_dom_sf"/>
</dbReference>
<proteinExistence type="predicted"/>
<evidence type="ECO:0000313" key="2">
    <source>
        <dbReference type="EMBL" id="CAI6338819.1"/>
    </source>
</evidence>
<gene>
    <name evidence="2" type="ORF">PDIGIT_LOCUS11954</name>
</gene>
<sequence length="215" mass="24761">MYDFFETQKQIWGSNERLEILGKDLNCIRAPGPTDWKLYVATEFPYYRPNPPSPLPTDEEVVDARGTENDLTKGLPCSAAVWRVRDYAVKVGRMPKILQEAENMLYLEKHCPELKIPKVWAAYKSDEGYCKNFYMLITEYIDGPSCYPPVWDPLSDTTKSNILRKLGDQVRLLRAVPPPNPTYYGRIYNQSLVKNGNSYIYLHKNNGNGEMFHGP</sequence>
<dbReference type="InterPro" id="IPR051678">
    <property type="entry name" value="AGP_Transferase"/>
</dbReference>
<evidence type="ECO:0000313" key="3">
    <source>
        <dbReference type="Proteomes" id="UP001152607"/>
    </source>
</evidence>
<comment type="caution">
    <text evidence="2">The sequence shown here is derived from an EMBL/GenBank/DDBJ whole genome shotgun (WGS) entry which is preliminary data.</text>
</comment>
<reference evidence="2" key="1">
    <citation type="submission" date="2023-01" db="EMBL/GenBank/DDBJ databases">
        <authorList>
            <person name="Van Ghelder C."/>
            <person name="Rancurel C."/>
        </authorList>
    </citation>
    <scope>NUCLEOTIDE SEQUENCE</scope>
    <source>
        <strain evidence="2">CNCM I-4278</strain>
    </source>
</reference>
<dbReference type="SUPFAM" id="SSF56112">
    <property type="entry name" value="Protein kinase-like (PK-like)"/>
    <property type="match status" value="1"/>
</dbReference>
<dbReference type="InterPro" id="IPR002575">
    <property type="entry name" value="Aminoglycoside_PTrfase"/>
</dbReference>
<accession>A0A9W4UP10</accession>
<organism evidence="2 3">
    <name type="scientific">Periconia digitata</name>
    <dbReference type="NCBI Taxonomy" id="1303443"/>
    <lineage>
        <taxon>Eukaryota</taxon>
        <taxon>Fungi</taxon>
        <taxon>Dikarya</taxon>
        <taxon>Ascomycota</taxon>
        <taxon>Pezizomycotina</taxon>
        <taxon>Dothideomycetes</taxon>
        <taxon>Pleosporomycetidae</taxon>
        <taxon>Pleosporales</taxon>
        <taxon>Massarineae</taxon>
        <taxon>Periconiaceae</taxon>
        <taxon>Periconia</taxon>
    </lineage>
</organism>
<dbReference type="OrthoDB" id="4177236at2759"/>
<dbReference type="PANTHER" id="PTHR21310:SF48">
    <property type="entry name" value="AMINOGLYCOSIDE PHOSPHOTRANSFERASE DOMAIN-CONTAINING PROTEIN"/>
    <property type="match status" value="1"/>
</dbReference>